<keyword evidence="3" id="KW-0496">Mitochondrion</keyword>
<geneLocation type="mitochondrion" evidence="3"/>
<evidence type="ECO:0000256" key="1">
    <source>
        <dbReference type="SAM" id="MobiDB-lite"/>
    </source>
</evidence>
<proteinExistence type="predicted"/>
<accession>A0A101LYI9</accession>
<feature type="chain" id="PRO_5007100165" description="Secreted protein" evidence="2">
    <location>
        <begin position="20"/>
        <end position="111"/>
    </location>
</feature>
<evidence type="ECO:0008006" key="4">
    <source>
        <dbReference type="Google" id="ProtNLM"/>
    </source>
</evidence>
<keyword evidence="2" id="KW-0732">Signal</keyword>
<organism evidence="3">
    <name type="scientific">Picea glauca</name>
    <name type="common">White spruce</name>
    <name type="synonym">Pinus glauca</name>
    <dbReference type="NCBI Taxonomy" id="3330"/>
    <lineage>
        <taxon>Eukaryota</taxon>
        <taxon>Viridiplantae</taxon>
        <taxon>Streptophyta</taxon>
        <taxon>Embryophyta</taxon>
        <taxon>Tracheophyta</taxon>
        <taxon>Spermatophyta</taxon>
        <taxon>Pinopsida</taxon>
        <taxon>Pinidae</taxon>
        <taxon>Conifers I</taxon>
        <taxon>Pinales</taxon>
        <taxon>Pinaceae</taxon>
        <taxon>Picea</taxon>
    </lineage>
</organism>
<gene>
    <name evidence="3" type="ORF">ABT39_MTgene5857</name>
</gene>
<protein>
    <recommendedName>
        <fullName evidence="4">Secreted protein</fullName>
    </recommendedName>
</protein>
<sequence length="111" mass="12969">MLLLHSVYLLFLLIARSITQTCPPGRQGRDYTSHHTLRTPTPGWREDDYKSYPMSHPINSHLEPPNCFDIKPIEYISSPWIPTRDIPPRPRDFTSSSTRWRSRKPTVILPD</sequence>
<dbReference type="AlphaFoldDB" id="A0A101LYI9"/>
<feature type="region of interest" description="Disordered" evidence="1">
    <location>
        <begin position="82"/>
        <end position="111"/>
    </location>
</feature>
<evidence type="ECO:0000313" key="3">
    <source>
        <dbReference type="EMBL" id="KUM47670.1"/>
    </source>
</evidence>
<feature type="region of interest" description="Disordered" evidence="1">
    <location>
        <begin position="24"/>
        <end position="48"/>
    </location>
</feature>
<name>A0A101LYI9_PICGL</name>
<reference evidence="3" key="1">
    <citation type="journal article" date="2015" name="Genome Biol. Evol.">
        <title>Organellar Genomes of White Spruce (Picea glauca): Assembly and Annotation.</title>
        <authorList>
            <person name="Jackman S.D."/>
            <person name="Warren R.L."/>
            <person name="Gibb E.A."/>
            <person name="Vandervalk B.P."/>
            <person name="Mohamadi H."/>
            <person name="Chu J."/>
            <person name="Raymond A."/>
            <person name="Pleasance S."/>
            <person name="Coope R."/>
            <person name="Wildung M.R."/>
            <person name="Ritland C.E."/>
            <person name="Bousquet J."/>
            <person name="Jones S.J."/>
            <person name="Bohlmann J."/>
            <person name="Birol I."/>
        </authorList>
    </citation>
    <scope>NUCLEOTIDE SEQUENCE [LARGE SCALE GENOMIC DNA]</scope>
    <source>
        <tissue evidence="3">Flushing bud</tissue>
    </source>
</reference>
<dbReference type="EMBL" id="LKAM01000007">
    <property type="protein sequence ID" value="KUM47670.1"/>
    <property type="molecule type" value="Genomic_DNA"/>
</dbReference>
<comment type="caution">
    <text evidence="3">The sequence shown here is derived from an EMBL/GenBank/DDBJ whole genome shotgun (WGS) entry which is preliminary data.</text>
</comment>
<evidence type="ECO:0000256" key="2">
    <source>
        <dbReference type="SAM" id="SignalP"/>
    </source>
</evidence>
<feature type="signal peptide" evidence="2">
    <location>
        <begin position="1"/>
        <end position="19"/>
    </location>
</feature>